<keyword evidence="1" id="KW-0805">Transcription regulation</keyword>
<evidence type="ECO:0000256" key="3">
    <source>
        <dbReference type="ARBA" id="ARBA00023163"/>
    </source>
</evidence>
<dbReference type="Gene3D" id="4.10.240.10">
    <property type="entry name" value="Zn(2)-C6 fungal-type DNA-binding domain"/>
    <property type="match status" value="1"/>
</dbReference>
<dbReference type="PANTHER" id="PTHR38791">
    <property type="entry name" value="ZN(II)2CYS6 TRANSCRIPTION FACTOR (EUROFUNG)-RELATED-RELATED"/>
    <property type="match status" value="1"/>
</dbReference>
<keyword evidence="3" id="KW-0804">Transcription</keyword>
<protein>
    <recommendedName>
        <fullName evidence="5">Zn(2)-C6 fungal-type domain-containing protein</fullName>
    </recommendedName>
</protein>
<dbReference type="PROSITE" id="PS50048">
    <property type="entry name" value="ZN2_CY6_FUNGAL_2"/>
    <property type="match status" value="1"/>
</dbReference>
<evidence type="ECO:0000256" key="1">
    <source>
        <dbReference type="ARBA" id="ARBA00023015"/>
    </source>
</evidence>
<evidence type="ECO:0000259" key="5">
    <source>
        <dbReference type="PROSITE" id="PS50048"/>
    </source>
</evidence>
<reference evidence="7" key="1">
    <citation type="journal article" date="2017" name="Nat. Microbiol.">
        <title>Global analysis of biosynthetic gene clusters reveals vast potential of secondary metabolite production in Penicillium species.</title>
        <authorList>
            <person name="Nielsen J.C."/>
            <person name="Grijseels S."/>
            <person name="Prigent S."/>
            <person name="Ji B."/>
            <person name="Dainat J."/>
            <person name="Nielsen K.F."/>
            <person name="Frisvad J.C."/>
            <person name="Workman M."/>
            <person name="Nielsen J."/>
        </authorList>
    </citation>
    <scope>NUCLEOTIDE SEQUENCE [LARGE SCALE GENOMIC DNA]</scope>
    <source>
        <strain evidence="7">IBT 24891</strain>
    </source>
</reference>
<evidence type="ECO:0000313" key="6">
    <source>
        <dbReference type="EMBL" id="OQE15904.1"/>
    </source>
</evidence>
<dbReference type="Pfam" id="PF00172">
    <property type="entry name" value="Zn_clus"/>
    <property type="match status" value="1"/>
</dbReference>
<proteinExistence type="predicted"/>
<evidence type="ECO:0000256" key="4">
    <source>
        <dbReference type="ARBA" id="ARBA00023242"/>
    </source>
</evidence>
<dbReference type="GO" id="GO:0000981">
    <property type="term" value="F:DNA-binding transcription factor activity, RNA polymerase II-specific"/>
    <property type="evidence" value="ECO:0007669"/>
    <property type="project" value="InterPro"/>
</dbReference>
<dbReference type="InterPro" id="IPR001138">
    <property type="entry name" value="Zn2Cys6_DnaBD"/>
</dbReference>
<dbReference type="GO" id="GO:0003677">
    <property type="term" value="F:DNA binding"/>
    <property type="evidence" value="ECO:0007669"/>
    <property type="project" value="UniProtKB-KW"/>
</dbReference>
<dbReference type="Proteomes" id="UP000191285">
    <property type="component" value="Unassembled WGS sequence"/>
</dbReference>
<evidence type="ECO:0000313" key="7">
    <source>
        <dbReference type="Proteomes" id="UP000191285"/>
    </source>
</evidence>
<sequence length="508" mass="58311">MNSPLRKPSTSCANCRAVKRRCDEKRPHCSQCVRLNQECPGYRDKWELVFRDQTKKTIQRTKQVKILKIDQPDRSPLSGQYRDEIRQPVLLQTVPSGVMVSSQIFSSYIDNYFPRKGKANCVVNLSFPIISAIYMLPEKSPMLQKATSALSCIFLGKINRDDPILQYGIGLYNEAICELSKTLSLRSYTPDLIYTCALFEQIEAHYCPDSLDKLHAHIDGLSAIMRLYRPKKDDSHIINLIYGQHQKIRVLLSRLMHLTEPVVQWLREPGEGLQYELIQLLTDMSCFAAALDSAHRDPQTCRSLLDDCLALEKRHSEFYTKINGYGVDEDPPIYNCGEIKAGLATDNLFGPAYKFLSVGEANLHMFIWTSLSLLYPILYRAYTLTETGNVPNVLHVDDQSPQYVAQQLSIFNINKAVRCIPYCTQEGLNLWSLYCCIFPAIQATRVFSQTRDWNRFLWASEVFQHIARSGFDVAARYHELCCLYWFEPSAYGTSSPYRLPNPYGLKRR</sequence>
<keyword evidence="2" id="KW-0238">DNA-binding</keyword>
<organism evidence="6 7">
    <name type="scientific">Penicillium steckii</name>
    <dbReference type="NCBI Taxonomy" id="303698"/>
    <lineage>
        <taxon>Eukaryota</taxon>
        <taxon>Fungi</taxon>
        <taxon>Dikarya</taxon>
        <taxon>Ascomycota</taxon>
        <taxon>Pezizomycotina</taxon>
        <taxon>Eurotiomycetes</taxon>
        <taxon>Eurotiomycetidae</taxon>
        <taxon>Eurotiales</taxon>
        <taxon>Aspergillaceae</taxon>
        <taxon>Penicillium</taxon>
    </lineage>
</organism>
<comment type="caution">
    <text evidence="6">The sequence shown here is derived from an EMBL/GenBank/DDBJ whole genome shotgun (WGS) entry which is preliminary data.</text>
</comment>
<accession>A0A1V6SQD3</accession>
<dbReference type="GO" id="GO:0008270">
    <property type="term" value="F:zinc ion binding"/>
    <property type="evidence" value="ECO:0007669"/>
    <property type="project" value="InterPro"/>
</dbReference>
<dbReference type="CDD" id="cd00067">
    <property type="entry name" value="GAL4"/>
    <property type="match status" value="1"/>
</dbReference>
<dbReference type="AlphaFoldDB" id="A0A1V6SQD3"/>
<evidence type="ECO:0000256" key="2">
    <source>
        <dbReference type="ARBA" id="ARBA00023125"/>
    </source>
</evidence>
<dbReference type="SMART" id="SM00066">
    <property type="entry name" value="GAL4"/>
    <property type="match status" value="1"/>
</dbReference>
<dbReference type="InterPro" id="IPR053175">
    <property type="entry name" value="DHMBA_Reg_Transcription_Factor"/>
</dbReference>
<dbReference type="SUPFAM" id="SSF57701">
    <property type="entry name" value="Zn2/Cys6 DNA-binding domain"/>
    <property type="match status" value="1"/>
</dbReference>
<dbReference type="OrthoDB" id="4491390at2759"/>
<keyword evidence="4" id="KW-0539">Nucleus</keyword>
<keyword evidence="7" id="KW-1185">Reference proteome</keyword>
<dbReference type="STRING" id="303698.A0A1V6SQD3"/>
<dbReference type="InterPro" id="IPR036864">
    <property type="entry name" value="Zn2-C6_fun-type_DNA-bd_sf"/>
</dbReference>
<gene>
    <name evidence="6" type="ORF">PENSTE_c026G05200</name>
</gene>
<feature type="domain" description="Zn(2)-C6 fungal-type" evidence="5">
    <location>
        <begin position="11"/>
        <end position="39"/>
    </location>
</feature>
<dbReference type="PROSITE" id="PS00463">
    <property type="entry name" value="ZN2_CY6_FUNGAL_1"/>
    <property type="match status" value="1"/>
</dbReference>
<dbReference type="EMBL" id="MLKD01000026">
    <property type="protein sequence ID" value="OQE15904.1"/>
    <property type="molecule type" value="Genomic_DNA"/>
</dbReference>
<name>A0A1V6SQD3_9EURO</name>